<accession>A0A0C2IXA5</accession>
<dbReference type="Proteomes" id="UP000031668">
    <property type="component" value="Unassembled WGS sequence"/>
</dbReference>
<evidence type="ECO:0000313" key="2">
    <source>
        <dbReference type="Proteomes" id="UP000031668"/>
    </source>
</evidence>
<keyword evidence="2" id="KW-1185">Reference proteome</keyword>
<protein>
    <submittedName>
        <fullName evidence="1">Uncharacterized protein</fullName>
    </submittedName>
</protein>
<reference evidence="1 2" key="1">
    <citation type="journal article" date="2014" name="Genome Biol. Evol.">
        <title>The genome of the myxosporean Thelohanellus kitauei shows adaptations to nutrient acquisition within its fish host.</title>
        <authorList>
            <person name="Yang Y."/>
            <person name="Xiong J."/>
            <person name="Zhou Z."/>
            <person name="Huo F."/>
            <person name="Miao W."/>
            <person name="Ran C."/>
            <person name="Liu Y."/>
            <person name="Zhang J."/>
            <person name="Feng J."/>
            <person name="Wang M."/>
            <person name="Wang M."/>
            <person name="Wang L."/>
            <person name="Yao B."/>
        </authorList>
    </citation>
    <scope>NUCLEOTIDE SEQUENCE [LARGE SCALE GENOMIC DNA]</scope>
    <source>
        <strain evidence="1">Wuqing</strain>
    </source>
</reference>
<organism evidence="1 2">
    <name type="scientific">Thelohanellus kitauei</name>
    <name type="common">Myxosporean</name>
    <dbReference type="NCBI Taxonomy" id="669202"/>
    <lineage>
        <taxon>Eukaryota</taxon>
        <taxon>Metazoa</taxon>
        <taxon>Cnidaria</taxon>
        <taxon>Myxozoa</taxon>
        <taxon>Myxosporea</taxon>
        <taxon>Bivalvulida</taxon>
        <taxon>Platysporina</taxon>
        <taxon>Myxobolidae</taxon>
        <taxon>Thelohanellus</taxon>
    </lineage>
</organism>
<evidence type="ECO:0000313" key="1">
    <source>
        <dbReference type="EMBL" id="KII61522.1"/>
    </source>
</evidence>
<dbReference type="EMBL" id="JWZT01005334">
    <property type="protein sequence ID" value="KII61522.1"/>
    <property type="molecule type" value="Genomic_DNA"/>
</dbReference>
<sequence length="126" mass="14491">MSESAFAYYIHTVRKLLIFVVDTSEAKVIQKNYGEGKFSLKVETKASALIVVKISHRFCTINLNKITKYLAKRPPSLIAIKKSLKRSNVRNWDSEILDEHKCYLFLILATTNDKESKSERHLDETA</sequence>
<proteinExistence type="predicted"/>
<name>A0A0C2IXA5_THEKT</name>
<gene>
    <name evidence="1" type="ORF">RF11_10482</name>
</gene>
<dbReference type="AlphaFoldDB" id="A0A0C2IXA5"/>
<comment type="caution">
    <text evidence="1">The sequence shown here is derived from an EMBL/GenBank/DDBJ whole genome shotgun (WGS) entry which is preliminary data.</text>
</comment>